<feature type="domain" description="Ribosomal RNA-processing protein 14 N-terminal" evidence="6">
    <location>
        <begin position="23"/>
        <end position="84"/>
    </location>
</feature>
<evidence type="ECO:0000256" key="3">
    <source>
        <dbReference type="ARBA" id="ARBA00023242"/>
    </source>
</evidence>
<dbReference type="InterPro" id="IPR029190">
    <property type="entry name" value="Rrp14/SURF6_C"/>
</dbReference>
<feature type="domain" description="Ribosomal RNA-processing protein 14/surfeit locus protein 6 C-terminal" evidence="5">
    <location>
        <begin position="121"/>
        <end position="299"/>
    </location>
</feature>
<feature type="compositionally biased region" description="Acidic residues" evidence="4">
    <location>
        <begin position="166"/>
        <end position="177"/>
    </location>
</feature>
<feature type="compositionally biased region" description="Basic and acidic residues" evidence="4">
    <location>
        <begin position="68"/>
        <end position="83"/>
    </location>
</feature>
<dbReference type="GO" id="GO:0042273">
    <property type="term" value="P:ribosomal large subunit biogenesis"/>
    <property type="evidence" value="ECO:0007669"/>
    <property type="project" value="TreeGrafter"/>
</dbReference>
<name>A0AAD4IQX1_PERFH</name>
<dbReference type="GO" id="GO:0005730">
    <property type="term" value="C:nucleolus"/>
    <property type="evidence" value="ECO:0007669"/>
    <property type="project" value="TreeGrafter"/>
</dbReference>
<feature type="compositionally biased region" description="Basic and acidic residues" evidence="4">
    <location>
        <begin position="211"/>
        <end position="229"/>
    </location>
</feature>
<evidence type="ECO:0000259" key="6">
    <source>
        <dbReference type="Pfam" id="PF15459"/>
    </source>
</evidence>
<sequence>MKKKKQNRITPAAEFAGNLESVIHSHSEFFDHLIELIPARFYVPTDDADAKPWYQGLSKAAKASLKQQSKENLKLARRNRFDPDVEPSSAVKLHTDKAPAEPVDEEDNKEKSVTYEELREKLRRKIEALRGNRGESKRYEKRAENEGNKRKRDGGNEGAESGNVENVDDDDDGEEIIEYGKVRLGNEDDGKISLEKKKRKLSKAKELEIAKKKQEAKRENPTVAERESWKAAASRAMGVKVHDDARLIKESMRKEKRRKEKNAEKWKERVGSQEKMKDERQKKRRENISGRINDKKMKKIAKREKKLMRPGFEGRKEGFITKE</sequence>
<gene>
    <name evidence="7" type="ORF">C2S53_020905</name>
</gene>
<feature type="region of interest" description="Disordered" evidence="4">
    <location>
        <begin position="249"/>
        <end position="296"/>
    </location>
</feature>
<comment type="subcellular location">
    <subcellularLocation>
        <location evidence="1">Nucleus</location>
    </subcellularLocation>
</comment>
<evidence type="ECO:0000256" key="2">
    <source>
        <dbReference type="ARBA" id="ARBA00005904"/>
    </source>
</evidence>
<evidence type="ECO:0000259" key="5">
    <source>
        <dbReference type="Pfam" id="PF04935"/>
    </source>
</evidence>
<comment type="caution">
    <text evidence="7">The sequence shown here is derived from an EMBL/GenBank/DDBJ whole genome shotgun (WGS) entry which is preliminary data.</text>
</comment>
<dbReference type="Pfam" id="PF04935">
    <property type="entry name" value="SURF6"/>
    <property type="match status" value="1"/>
</dbReference>
<feature type="compositionally biased region" description="Basic and acidic residues" evidence="4">
    <location>
        <begin position="261"/>
        <end position="295"/>
    </location>
</feature>
<dbReference type="InterPro" id="IPR029188">
    <property type="entry name" value="Rrp14_N"/>
</dbReference>
<evidence type="ECO:0000313" key="8">
    <source>
        <dbReference type="Proteomes" id="UP001190926"/>
    </source>
</evidence>
<dbReference type="EMBL" id="SDAM02029421">
    <property type="protein sequence ID" value="KAH6757271.1"/>
    <property type="molecule type" value="Genomic_DNA"/>
</dbReference>
<dbReference type="InterPro" id="IPR007019">
    <property type="entry name" value="SURF6"/>
</dbReference>
<evidence type="ECO:0000313" key="7">
    <source>
        <dbReference type="EMBL" id="KAH6757271.1"/>
    </source>
</evidence>
<feature type="compositionally biased region" description="Basic and acidic residues" evidence="4">
    <location>
        <begin position="108"/>
        <end position="148"/>
    </location>
</feature>
<evidence type="ECO:0000256" key="4">
    <source>
        <dbReference type="SAM" id="MobiDB-lite"/>
    </source>
</evidence>
<accession>A0AAD4IQX1</accession>
<feature type="compositionally biased region" description="Basic and acidic residues" evidence="4">
    <location>
        <begin position="312"/>
        <end position="323"/>
    </location>
</feature>
<organism evidence="7 8">
    <name type="scientific">Perilla frutescens var. hirtella</name>
    <name type="common">Perilla citriodora</name>
    <name type="synonym">Perilla setoyensis</name>
    <dbReference type="NCBI Taxonomy" id="608512"/>
    <lineage>
        <taxon>Eukaryota</taxon>
        <taxon>Viridiplantae</taxon>
        <taxon>Streptophyta</taxon>
        <taxon>Embryophyta</taxon>
        <taxon>Tracheophyta</taxon>
        <taxon>Spermatophyta</taxon>
        <taxon>Magnoliopsida</taxon>
        <taxon>eudicotyledons</taxon>
        <taxon>Gunneridae</taxon>
        <taxon>Pentapetalae</taxon>
        <taxon>asterids</taxon>
        <taxon>lamiids</taxon>
        <taxon>Lamiales</taxon>
        <taxon>Lamiaceae</taxon>
        <taxon>Nepetoideae</taxon>
        <taxon>Elsholtzieae</taxon>
        <taxon>Perilla</taxon>
    </lineage>
</organism>
<comment type="similarity">
    <text evidence="2">Belongs to the SURF6 family.</text>
</comment>
<dbReference type="GO" id="GO:0003677">
    <property type="term" value="F:DNA binding"/>
    <property type="evidence" value="ECO:0007669"/>
    <property type="project" value="TreeGrafter"/>
</dbReference>
<keyword evidence="3" id="KW-0539">Nucleus</keyword>
<reference evidence="7 8" key="1">
    <citation type="journal article" date="2021" name="Nat. Commun.">
        <title>Incipient diploidization of the medicinal plant Perilla within 10,000 years.</title>
        <authorList>
            <person name="Zhang Y."/>
            <person name="Shen Q."/>
            <person name="Leng L."/>
            <person name="Zhang D."/>
            <person name="Chen S."/>
            <person name="Shi Y."/>
            <person name="Ning Z."/>
            <person name="Chen S."/>
        </authorList>
    </citation>
    <scope>NUCLEOTIDE SEQUENCE [LARGE SCALE GENOMIC DNA]</scope>
    <source>
        <strain evidence="8">cv. PC099</strain>
    </source>
</reference>
<feature type="region of interest" description="Disordered" evidence="4">
    <location>
        <begin position="68"/>
        <end position="181"/>
    </location>
</feature>
<dbReference type="GO" id="GO:0042274">
    <property type="term" value="P:ribosomal small subunit biogenesis"/>
    <property type="evidence" value="ECO:0007669"/>
    <property type="project" value="TreeGrafter"/>
</dbReference>
<evidence type="ECO:0000256" key="1">
    <source>
        <dbReference type="ARBA" id="ARBA00004123"/>
    </source>
</evidence>
<dbReference type="Pfam" id="PF15459">
    <property type="entry name" value="RRP14"/>
    <property type="match status" value="1"/>
</dbReference>
<dbReference type="GO" id="GO:0003723">
    <property type="term" value="F:RNA binding"/>
    <property type="evidence" value="ECO:0007669"/>
    <property type="project" value="TreeGrafter"/>
</dbReference>
<dbReference type="PANTHER" id="PTHR14369:SF0">
    <property type="entry name" value="SURFEIT LOCUS PROTEIN 6"/>
    <property type="match status" value="1"/>
</dbReference>
<dbReference type="AlphaFoldDB" id="A0AAD4IQX1"/>
<protein>
    <recommendedName>
        <fullName evidence="9">Surfeit locus protein 6</fullName>
    </recommendedName>
</protein>
<dbReference type="Proteomes" id="UP001190926">
    <property type="component" value="Unassembled WGS sequence"/>
</dbReference>
<evidence type="ECO:0008006" key="9">
    <source>
        <dbReference type="Google" id="ProtNLM"/>
    </source>
</evidence>
<feature type="region of interest" description="Disordered" evidence="4">
    <location>
        <begin position="211"/>
        <end position="237"/>
    </location>
</feature>
<feature type="region of interest" description="Disordered" evidence="4">
    <location>
        <begin position="304"/>
        <end position="323"/>
    </location>
</feature>
<keyword evidence="8" id="KW-1185">Reference proteome</keyword>
<dbReference type="PANTHER" id="PTHR14369">
    <property type="entry name" value="SURFEIT LOCUS PROTEIN 6"/>
    <property type="match status" value="1"/>
</dbReference>
<proteinExistence type="inferred from homology"/>